<dbReference type="EMBL" id="UYRV01019225">
    <property type="protein sequence ID" value="VDK65764.1"/>
    <property type="molecule type" value="Genomic_DNA"/>
</dbReference>
<proteinExistence type="predicted"/>
<protein>
    <submittedName>
        <fullName evidence="1">Uncharacterized protein</fullName>
    </submittedName>
</protein>
<dbReference type="OrthoDB" id="5856073at2759"/>
<dbReference type="AlphaFoldDB" id="A0A3P6TGJ8"/>
<gene>
    <name evidence="1" type="ORF">CGOC_LOCUS6078</name>
</gene>
<organism evidence="1 2">
    <name type="scientific">Cylicostephanus goldi</name>
    <name type="common">Nematode worm</name>
    <dbReference type="NCBI Taxonomy" id="71465"/>
    <lineage>
        <taxon>Eukaryota</taxon>
        <taxon>Metazoa</taxon>
        <taxon>Ecdysozoa</taxon>
        <taxon>Nematoda</taxon>
        <taxon>Chromadorea</taxon>
        <taxon>Rhabditida</taxon>
        <taxon>Rhabditina</taxon>
        <taxon>Rhabditomorpha</taxon>
        <taxon>Strongyloidea</taxon>
        <taxon>Strongylidae</taxon>
        <taxon>Cylicostephanus</taxon>
    </lineage>
</organism>
<evidence type="ECO:0000313" key="2">
    <source>
        <dbReference type="Proteomes" id="UP000271889"/>
    </source>
</evidence>
<dbReference type="Proteomes" id="UP000271889">
    <property type="component" value="Unassembled WGS sequence"/>
</dbReference>
<keyword evidence="2" id="KW-1185">Reference proteome</keyword>
<sequence length="91" mass="9749">MKIVLFALVSGTSAILFGGGGGGGCGSGGFNPPRLGCQRTYFTIPTIAVRKYHISPVYLRAVEDVRRDRLKATLSVLIQSSENSSYRSVIL</sequence>
<reference evidence="1 2" key="1">
    <citation type="submission" date="2018-11" db="EMBL/GenBank/DDBJ databases">
        <authorList>
            <consortium name="Pathogen Informatics"/>
        </authorList>
    </citation>
    <scope>NUCLEOTIDE SEQUENCE [LARGE SCALE GENOMIC DNA]</scope>
</reference>
<accession>A0A3P6TGJ8</accession>
<name>A0A3P6TGJ8_CYLGO</name>
<dbReference type="PROSITE" id="PS51257">
    <property type="entry name" value="PROKAR_LIPOPROTEIN"/>
    <property type="match status" value="1"/>
</dbReference>
<evidence type="ECO:0000313" key="1">
    <source>
        <dbReference type="EMBL" id="VDK65764.1"/>
    </source>
</evidence>